<dbReference type="InterPro" id="IPR032675">
    <property type="entry name" value="LRR_dom_sf"/>
</dbReference>
<dbReference type="PANTHER" id="PTHR36766">
    <property type="entry name" value="PLANT BROAD-SPECTRUM MILDEW RESISTANCE PROTEIN RPW8"/>
    <property type="match status" value="1"/>
</dbReference>
<proteinExistence type="inferred from homology"/>
<dbReference type="InterPro" id="IPR002182">
    <property type="entry name" value="NB-ARC"/>
</dbReference>
<dbReference type="GO" id="GO:0006952">
    <property type="term" value="P:defense response"/>
    <property type="evidence" value="ECO:0007669"/>
    <property type="project" value="UniProtKB-KW"/>
</dbReference>
<dbReference type="SUPFAM" id="SSF58104">
    <property type="entry name" value="Methyl-accepting chemotaxis protein (MCP) signaling domain"/>
    <property type="match status" value="1"/>
</dbReference>
<evidence type="ECO:0000313" key="5">
    <source>
        <dbReference type="EMBL" id="KAB5547766.1"/>
    </source>
</evidence>
<dbReference type="InterPro" id="IPR003593">
    <property type="entry name" value="AAA+_ATPase"/>
</dbReference>
<dbReference type="EMBL" id="VDCV01000007">
    <property type="protein sequence ID" value="KAB5547766.1"/>
    <property type="molecule type" value="Genomic_DNA"/>
</dbReference>
<dbReference type="Gene3D" id="3.80.10.10">
    <property type="entry name" value="Ribonuclease Inhibitor"/>
    <property type="match status" value="1"/>
</dbReference>
<evidence type="ECO:0000313" key="6">
    <source>
        <dbReference type="Proteomes" id="UP000326939"/>
    </source>
</evidence>
<dbReference type="PRINTS" id="PR00364">
    <property type="entry name" value="DISEASERSIST"/>
</dbReference>
<evidence type="ECO:0000259" key="4">
    <source>
        <dbReference type="PROSITE" id="PS51153"/>
    </source>
</evidence>
<dbReference type="InterPro" id="IPR042197">
    <property type="entry name" value="Apaf_helical"/>
</dbReference>
<dbReference type="GO" id="GO:0043531">
    <property type="term" value="F:ADP binding"/>
    <property type="evidence" value="ECO:0007669"/>
    <property type="project" value="InterPro"/>
</dbReference>
<dbReference type="InterPro" id="IPR036388">
    <property type="entry name" value="WH-like_DNA-bd_sf"/>
</dbReference>
<protein>
    <recommendedName>
        <fullName evidence="4">RPW8 domain-containing protein</fullName>
    </recommendedName>
</protein>
<dbReference type="InterPro" id="IPR055414">
    <property type="entry name" value="LRR_R13L4/SHOC2-like"/>
</dbReference>
<dbReference type="Proteomes" id="UP000326939">
    <property type="component" value="Chromosome 7"/>
</dbReference>
<dbReference type="Pfam" id="PF05659">
    <property type="entry name" value="RPW8"/>
    <property type="match status" value="1"/>
</dbReference>
<evidence type="ECO:0000256" key="1">
    <source>
        <dbReference type="ARBA" id="ARBA00008894"/>
    </source>
</evidence>
<dbReference type="AlphaFoldDB" id="A0A5N5M0Q6"/>
<comment type="similarity">
    <text evidence="1">Belongs to the disease resistance NB-LRR family.</text>
</comment>
<keyword evidence="2" id="KW-0677">Repeat</keyword>
<comment type="caution">
    <text evidence="5">The sequence shown here is derived from an EMBL/GenBank/DDBJ whole genome shotgun (WGS) entry which is preliminary data.</text>
</comment>
<evidence type="ECO:0000256" key="3">
    <source>
        <dbReference type="ARBA" id="ARBA00022821"/>
    </source>
</evidence>
<feature type="domain" description="RPW8" evidence="4">
    <location>
        <begin position="1"/>
        <end position="151"/>
    </location>
</feature>
<dbReference type="Gene3D" id="1.10.10.10">
    <property type="entry name" value="Winged helix-like DNA-binding domain superfamily/Winged helix DNA-binding domain"/>
    <property type="match status" value="1"/>
</dbReference>
<dbReference type="Gene3D" id="3.40.50.300">
    <property type="entry name" value="P-loop containing nucleotide triphosphate hydrolases"/>
    <property type="match status" value="1"/>
</dbReference>
<dbReference type="Pfam" id="PF00931">
    <property type="entry name" value="NB-ARC"/>
    <property type="match status" value="1"/>
</dbReference>
<gene>
    <name evidence="5" type="ORF">DKX38_011172</name>
</gene>
<dbReference type="PANTHER" id="PTHR36766:SF3">
    <property type="entry name" value="RPW8 DOMAIN-CONTAINING PROTEIN"/>
    <property type="match status" value="1"/>
</dbReference>
<dbReference type="SUPFAM" id="SSF52540">
    <property type="entry name" value="P-loop containing nucleoside triphosphate hydrolases"/>
    <property type="match status" value="1"/>
</dbReference>
<dbReference type="SUPFAM" id="SSF52058">
    <property type="entry name" value="L domain-like"/>
    <property type="match status" value="1"/>
</dbReference>
<dbReference type="SMART" id="SM00382">
    <property type="entry name" value="AAA"/>
    <property type="match status" value="1"/>
</dbReference>
<accession>A0A5N5M0Q6</accession>
<evidence type="ECO:0000256" key="2">
    <source>
        <dbReference type="ARBA" id="ARBA00022737"/>
    </source>
</evidence>
<organism evidence="5 6">
    <name type="scientific">Salix brachista</name>
    <dbReference type="NCBI Taxonomy" id="2182728"/>
    <lineage>
        <taxon>Eukaryota</taxon>
        <taxon>Viridiplantae</taxon>
        <taxon>Streptophyta</taxon>
        <taxon>Embryophyta</taxon>
        <taxon>Tracheophyta</taxon>
        <taxon>Spermatophyta</taxon>
        <taxon>Magnoliopsida</taxon>
        <taxon>eudicotyledons</taxon>
        <taxon>Gunneridae</taxon>
        <taxon>Pentapetalae</taxon>
        <taxon>rosids</taxon>
        <taxon>fabids</taxon>
        <taxon>Malpighiales</taxon>
        <taxon>Salicaceae</taxon>
        <taxon>Saliceae</taxon>
        <taxon>Salix</taxon>
    </lineage>
</organism>
<dbReference type="PROSITE" id="PS51153">
    <property type="entry name" value="RPW8"/>
    <property type="match status" value="1"/>
</dbReference>
<dbReference type="InterPro" id="IPR027417">
    <property type="entry name" value="P-loop_NTPase"/>
</dbReference>
<reference evidence="6" key="1">
    <citation type="journal article" date="2019" name="Gigascience">
        <title>De novo genome assembly of the endangered Acer yangbiense, a plant species with extremely small populations endemic to Yunnan Province, China.</title>
        <authorList>
            <person name="Yang J."/>
            <person name="Wariss H.M."/>
            <person name="Tao L."/>
            <person name="Zhang R."/>
            <person name="Yun Q."/>
            <person name="Hollingsworth P."/>
            <person name="Dao Z."/>
            <person name="Luo G."/>
            <person name="Guo H."/>
            <person name="Ma Y."/>
            <person name="Sun W."/>
        </authorList>
    </citation>
    <scope>NUCLEOTIDE SEQUENCE [LARGE SCALE GENOMIC DNA]</scope>
    <source>
        <strain evidence="6">cv. br00</strain>
    </source>
</reference>
<keyword evidence="6" id="KW-1185">Reference proteome</keyword>
<sequence>MAFVFTAAVGTLLGELLHEMWELKKKGDMFETVLESMEITLTSVTQALEKIKEVNKELDREINDKEIWKLWKQLEKGKKLVNKYKQAKCSSCLKKLFYMKDLEKLDDSLKRFCQIVIPVLQCGIQMETLLVLEDNQEELIETHEDVKDIQEDVKDIHEVVRDINEGVRDIHEDVKQVKEIDQKVKDIHTNVEGISDRVNDIHVEVKEVKEVREEVKGTHDGVKDIQVEVKKIREEVIDMHKDLRSNIQTEKAASPVSNNNVHFRPFMPPEPPRVSVGLDKPMKDLKSKLFNDGISTVVLTGPGGSGKTTLAKKLCHDEAIKEKYKDNIFFITVSKSPDLKIIIQQLFQHKGQSVHEFRTDEEAVHSLEQLMKQIGTKPILLVLDDVWSGSERLVDKFKFQIPGYKILLTSRSSLRGFDSKYKLDTLNYEDSLSLFRQTAELQNSTSNKVEDDVVKKIVKFCKGFPLALTVVGRSLRQQQPAVWKTKVKQWSNAGAFIESNNDLLACLKTSLNAMDNELKECYVDLGAFPEGQLIPASAIIDMWEELYEMNGDGLNSISNLHELSSFNLIDLVETRTDENEGEDYSETFVTQHGLLRDLVIHLSGLVGSEQGRKNLVVDINGDEFPGWWKQQEQQTIMARVLSITTDETFKSSWPNIQAPEVEVLVLNFRTRKYSLPKFIKSMDKLKTLILTNYGFFSAEISNFIVLGNLSNLKRIRLEQVSIHSLTMHCDQLENLQKISLIRCNIVPSGNDKSIRISDALPKLEEINIGYCDSLIELPVELCDIVSLKKLYITNCQCLSILPPEIGKMVNLQVLMLSSCRNLSELPDTIGSIHTLRILDISDCVSIKNLPGQTGKLQSLEKLYMTGCSNCRLPNSVTALKSLKSVICDEETEKSWKPFEQDLPNMAINYRV</sequence>
<dbReference type="Gene3D" id="1.10.8.430">
    <property type="entry name" value="Helical domain of apoptotic protease-activating factors"/>
    <property type="match status" value="1"/>
</dbReference>
<name>A0A5N5M0Q6_9ROSI</name>
<dbReference type="Gene3D" id="1.10.287.950">
    <property type="entry name" value="Methyl-accepting chemotaxis protein"/>
    <property type="match status" value="1"/>
</dbReference>
<dbReference type="InterPro" id="IPR008808">
    <property type="entry name" value="Powdery_mildew-R_dom"/>
</dbReference>
<dbReference type="Pfam" id="PF23598">
    <property type="entry name" value="LRR_14"/>
    <property type="match status" value="1"/>
</dbReference>
<keyword evidence="3" id="KW-0611">Plant defense</keyword>